<proteinExistence type="predicted"/>
<evidence type="ECO:0000256" key="1">
    <source>
        <dbReference type="SAM" id="MobiDB-lite"/>
    </source>
</evidence>
<evidence type="ECO:0000313" key="2">
    <source>
        <dbReference type="EMBL" id="GAE14154.1"/>
    </source>
</evidence>
<dbReference type="EMBL" id="BAIQ01000002">
    <property type="protein sequence ID" value="GAE14154.1"/>
    <property type="molecule type" value="Genomic_DNA"/>
</dbReference>
<name>W4P4U0_9BACE</name>
<reference evidence="2 3" key="1">
    <citation type="journal article" date="2014" name="Genome Announc.">
        <title>Draft Genome Sequences of Three Strains of Bacteroides pyogenes Isolated from a Cat and Swine.</title>
        <authorList>
            <person name="Sakamoto M."/>
            <person name="Oshima K."/>
            <person name="Suda W."/>
            <person name="Kitamura K."/>
            <person name="Iida T."/>
            <person name="Hattori M."/>
            <person name="Ohkuma M."/>
        </authorList>
    </citation>
    <scope>NUCLEOTIDE SEQUENCE [LARGE SCALE GENOMIC DNA]</scope>
    <source>
        <strain evidence="2 3">JCM 6292</strain>
    </source>
</reference>
<evidence type="ECO:0000313" key="3">
    <source>
        <dbReference type="Proteomes" id="UP000018861"/>
    </source>
</evidence>
<protein>
    <submittedName>
        <fullName evidence="2">Uncharacterized protein</fullName>
    </submittedName>
</protein>
<dbReference type="AlphaFoldDB" id="W4P4U0"/>
<dbReference type="Proteomes" id="UP000018861">
    <property type="component" value="Unassembled WGS sequence"/>
</dbReference>
<feature type="region of interest" description="Disordered" evidence="1">
    <location>
        <begin position="217"/>
        <end position="240"/>
    </location>
</feature>
<gene>
    <name evidence="2" type="ORF">JCM6292_252</name>
</gene>
<comment type="caution">
    <text evidence="2">The sequence shown here is derived from an EMBL/GenBank/DDBJ whole genome shotgun (WGS) entry which is preliminary data.</text>
</comment>
<organism evidence="2 3">
    <name type="scientific">Bacteroides pyogenes JCM 6292</name>
    <dbReference type="NCBI Taxonomy" id="1235809"/>
    <lineage>
        <taxon>Bacteria</taxon>
        <taxon>Pseudomonadati</taxon>
        <taxon>Bacteroidota</taxon>
        <taxon>Bacteroidia</taxon>
        <taxon>Bacteroidales</taxon>
        <taxon>Bacteroidaceae</taxon>
        <taxon>Bacteroides</taxon>
    </lineage>
</organism>
<accession>W4P4U0</accession>
<sequence>MFPQWETKRNLYACDATPICLRPIPPGVCAICSGVVCPIYTRRISIYSGVYLVRPGDVLYVPAYARYTPSVSLYAPSDTPCAYGPFPSLWRVPCVCFQRIPPIQAFFSEAMPLSESVAFHRKESDETPRPNQQTALASTIYTRVLQNREGRPPRARPCIGHLYPRTHRFPQHFGQVLSFFGPKPFHIILNYLSLRKKKRAARGNNSRHRIFSTAGTKQFSGKTRARLTGRQARSGMTPTL</sequence>